<dbReference type="OrthoDB" id="2116030at2759"/>
<dbReference type="Proteomes" id="UP000245771">
    <property type="component" value="Unassembled WGS sequence"/>
</dbReference>
<evidence type="ECO:0000256" key="1">
    <source>
        <dbReference type="ARBA" id="ARBA00004173"/>
    </source>
</evidence>
<protein>
    <submittedName>
        <fullName evidence="5">Uncharacterized protein</fullName>
    </submittedName>
</protein>
<comment type="similarity">
    <text evidence="3">Belongs to the alpha-ketoglutarate dehydrogenase component 4 family.</text>
</comment>
<dbReference type="GO" id="GO:0006103">
    <property type="term" value="P:2-oxoglutarate metabolic process"/>
    <property type="evidence" value="ECO:0007669"/>
    <property type="project" value="InterPro"/>
</dbReference>
<evidence type="ECO:0000313" key="6">
    <source>
        <dbReference type="Proteomes" id="UP000245771"/>
    </source>
</evidence>
<dbReference type="GO" id="GO:0005739">
    <property type="term" value="C:mitochondrion"/>
    <property type="evidence" value="ECO:0007669"/>
    <property type="project" value="UniProtKB-SubCell"/>
</dbReference>
<feature type="region of interest" description="Disordered" evidence="4">
    <location>
        <begin position="1"/>
        <end position="42"/>
    </location>
</feature>
<feature type="region of interest" description="Disordered" evidence="4">
    <location>
        <begin position="55"/>
        <end position="95"/>
    </location>
</feature>
<reference evidence="5 6" key="1">
    <citation type="journal article" date="2018" name="Mol. Biol. Evol.">
        <title>Broad Genomic Sampling Reveals a Smut Pathogenic Ancestry of the Fungal Clade Ustilaginomycotina.</title>
        <authorList>
            <person name="Kijpornyongpan T."/>
            <person name="Mondo S.J."/>
            <person name="Barry K."/>
            <person name="Sandor L."/>
            <person name="Lee J."/>
            <person name="Lipzen A."/>
            <person name="Pangilinan J."/>
            <person name="LaButti K."/>
            <person name="Hainaut M."/>
            <person name="Henrissat B."/>
            <person name="Grigoriev I.V."/>
            <person name="Spatafora J.W."/>
            <person name="Aime M.C."/>
        </authorList>
    </citation>
    <scope>NUCLEOTIDE SEQUENCE [LARGE SCALE GENOMIC DNA]</scope>
    <source>
        <strain evidence="5 6">MCA 3882</strain>
    </source>
</reference>
<dbReference type="RefSeq" id="XP_025352151.1">
    <property type="nucleotide sequence ID" value="XM_025499994.1"/>
</dbReference>
<proteinExistence type="inferred from homology"/>
<sequence>MFRRTLARLASEARQPRIKFPDRKASTSADHTPHPHPAAPQDVAKNFDHFQEVFQSGPHFHPEKVQQMSSQSSTGGGGGGSSAASSSGKGGEVVEDIHELPKRFWATPALAIEENEMDAIMGAAEHFL</sequence>
<dbReference type="EMBL" id="KZ819607">
    <property type="protein sequence ID" value="PWN31849.1"/>
    <property type="molecule type" value="Genomic_DNA"/>
</dbReference>
<organism evidence="5 6">
    <name type="scientific">Meira miltonrushii</name>
    <dbReference type="NCBI Taxonomy" id="1280837"/>
    <lineage>
        <taxon>Eukaryota</taxon>
        <taxon>Fungi</taxon>
        <taxon>Dikarya</taxon>
        <taxon>Basidiomycota</taxon>
        <taxon>Ustilaginomycotina</taxon>
        <taxon>Exobasidiomycetes</taxon>
        <taxon>Exobasidiales</taxon>
        <taxon>Brachybasidiaceae</taxon>
        <taxon>Meira</taxon>
    </lineage>
</organism>
<evidence type="ECO:0000256" key="3">
    <source>
        <dbReference type="ARBA" id="ARBA00043970"/>
    </source>
</evidence>
<accession>A0A316V2R7</accession>
<evidence type="ECO:0000313" key="5">
    <source>
        <dbReference type="EMBL" id="PWN31849.1"/>
    </source>
</evidence>
<evidence type="ECO:0000256" key="2">
    <source>
        <dbReference type="ARBA" id="ARBA00023128"/>
    </source>
</evidence>
<dbReference type="InterPro" id="IPR020373">
    <property type="entry name" value="Kgd4/YMR-31"/>
</dbReference>
<keyword evidence="6" id="KW-1185">Reference proteome</keyword>
<evidence type="ECO:0000256" key="4">
    <source>
        <dbReference type="SAM" id="MobiDB-lite"/>
    </source>
</evidence>
<dbReference type="GeneID" id="37021775"/>
<keyword evidence="2" id="KW-0496">Mitochondrion</keyword>
<name>A0A316V2R7_9BASI</name>
<dbReference type="AlphaFoldDB" id="A0A316V2R7"/>
<comment type="subcellular location">
    <subcellularLocation>
        <location evidence="1">Mitochondrion</location>
    </subcellularLocation>
</comment>
<gene>
    <name evidence="5" type="ORF">FA14DRAFT_166078</name>
</gene>
<dbReference type="Pfam" id="PF10937">
    <property type="entry name" value="Kgd4-YMR31"/>
    <property type="match status" value="1"/>
</dbReference>
<dbReference type="InParanoid" id="A0A316V2R7"/>